<gene>
    <name evidence="3" type="ORF">G8O29_11655</name>
</gene>
<feature type="transmembrane region" description="Helical" evidence="1">
    <location>
        <begin position="149"/>
        <end position="167"/>
    </location>
</feature>
<dbReference type="RefSeq" id="WP_166403424.1">
    <property type="nucleotide sequence ID" value="NZ_JAANHS010000008.1"/>
</dbReference>
<dbReference type="InterPro" id="IPR036938">
    <property type="entry name" value="PAP2/HPO_sf"/>
</dbReference>
<dbReference type="SUPFAM" id="SSF48317">
    <property type="entry name" value="Acid phosphatase/Vanadium-dependent haloperoxidase"/>
    <property type="match status" value="1"/>
</dbReference>
<organism evidence="3 4">
    <name type="scientific">Rhodobacter calidifons</name>
    <dbReference type="NCBI Taxonomy" id="2715277"/>
    <lineage>
        <taxon>Bacteria</taxon>
        <taxon>Pseudomonadati</taxon>
        <taxon>Pseudomonadota</taxon>
        <taxon>Alphaproteobacteria</taxon>
        <taxon>Rhodobacterales</taxon>
        <taxon>Rhodobacter group</taxon>
        <taxon>Rhodobacter</taxon>
    </lineage>
</organism>
<keyword evidence="4" id="KW-1185">Reference proteome</keyword>
<name>A0ABX0G7Y1_9RHOB</name>
<dbReference type="Proteomes" id="UP001515660">
    <property type="component" value="Unassembled WGS sequence"/>
</dbReference>
<protein>
    <submittedName>
        <fullName evidence="3">Phosphatase PAP2 family protein</fullName>
    </submittedName>
</protein>
<comment type="caution">
    <text evidence="3">The sequence shown here is derived from an EMBL/GenBank/DDBJ whole genome shotgun (WGS) entry which is preliminary data.</text>
</comment>
<proteinExistence type="predicted"/>
<accession>A0ABX0G7Y1</accession>
<feature type="domain" description="Phosphatidic acid phosphatase type 2/haloperoxidase" evidence="2">
    <location>
        <begin position="93"/>
        <end position="219"/>
    </location>
</feature>
<evidence type="ECO:0000313" key="4">
    <source>
        <dbReference type="Proteomes" id="UP001515660"/>
    </source>
</evidence>
<feature type="transmembrane region" description="Helical" evidence="1">
    <location>
        <begin position="174"/>
        <end position="194"/>
    </location>
</feature>
<dbReference type="Pfam" id="PF01569">
    <property type="entry name" value="PAP2"/>
    <property type="match status" value="1"/>
</dbReference>
<sequence>MTPQTLLIAFLLVFVTVQTLFAAFPGIDLAVSALFADGSRGFPWTMGIAPDINLAVRRLGEVATLLLLLGILYGLTSGKTPRDHVRLLAYPFLCVALASGVVVNVLLKSHVGRARPVTLADFGGTAQFTPPWQVVEECARNCSFVSGEVALAAGLAIPTIVILWPHLTRTHSRVLAVGLAAAYILLTATLRVGLGRHFLSDVVFSTLFSAAAALALYTVLGIARARLSLPGRASRRPAIELVEQRGVY</sequence>
<evidence type="ECO:0000313" key="3">
    <source>
        <dbReference type="EMBL" id="NHB77393.1"/>
    </source>
</evidence>
<evidence type="ECO:0000256" key="1">
    <source>
        <dbReference type="SAM" id="Phobius"/>
    </source>
</evidence>
<dbReference type="Gene3D" id="1.20.144.10">
    <property type="entry name" value="Phosphatidic acid phosphatase type 2/haloperoxidase"/>
    <property type="match status" value="1"/>
</dbReference>
<feature type="transmembrane region" description="Helical" evidence="1">
    <location>
        <begin position="59"/>
        <end position="75"/>
    </location>
</feature>
<dbReference type="EMBL" id="JAANHS010000008">
    <property type="protein sequence ID" value="NHB77393.1"/>
    <property type="molecule type" value="Genomic_DNA"/>
</dbReference>
<feature type="transmembrane region" description="Helical" evidence="1">
    <location>
        <begin position="87"/>
        <end position="107"/>
    </location>
</feature>
<keyword evidence="1" id="KW-1133">Transmembrane helix</keyword>
<keyword evidence="1" id="KW-0472">Membrane</keyword>
<feature type="transmembrane region" description="Helical" evidence="1">
    <location>
        <begin position="206"/>
        <end position="227"/>
    </location>
</feature>
<dbReference type="InterPro" id="IPR000326">
    <property type="entry name" value="PAP2/HPO"/>
</dbReference>
<reference evidence="3 4" key="1">
    <citation type="journal article" date="2022" name="Microorganisms">
        <title>Genome Sequence and Characterization of a Xanthorhodopsin-Containing, Aerobic Anoxygenic Phototrophic Rhodobacter Species, Isolated from Mesophilic Conditions at Yellowstone National Park.</title>
        <authorList>
            <person name="Kyndt J.A."/>
            <person name="Robertson S."/>
            <person name="Shoffstall I.B."/>
            <person name="Ramaley R.F."/>
            <person name="Meyer T.E."/>
        </authorList>
    </citation>
    <scope>NUCLEOTIDE SEQUENCE [LARGE SCALE GENOMIC DNA]</scope>
    <source>
        <strain evidence="3 4">M37P</strain>
    </source>
</reference>
<evidence type="ECO:0000259" key="2">
    <source>
        <dbReference type="Pfam" id="PF01569"/>
    </source>
</evidence>
<keyword evidence="1" id="KW-0812">Transmembrane</keyword>